<dbReference type="Pfam" id="PF11560">
    <property type="entry name" value="LAP2alpha"/>
    <property type="match status" value="1"/>
</dbReference>
<dbReference type="InterPro" id="IPR007110">
    <property type="entry name" value="Ig-like_dom"/>
</dbReference>
<protein>
    <recommendedName>
        <fullName evidence="2">Ig-like domain-containing protein</fullName>
    </recommendedName>
</protein>
<feature type="compositionally biased region" description="Polar residues" evidence="1">
    <location>
        <begin position="396"/>
        <end position="406"/>
    </location>
</feature>
<feature type="region of interest" description="Disordered" evidence="1">
    <location>
        <begin position="107"/>
        <end position="149"/>
    </location>
</feature>
<evidence type="ECO:0000256" key="1">
    <source>
        <dbReference type="SAM" id="MobiDB-lite"/>
    </source>
</evidence>
<evidence type="ECO:0000313" key="3">
    <source>
        <dbReference type="Ensembl" id="ENSXETP00000075906"/>
    </source>
</evidence>
<dbReference type="FunCoup" id="A0A6I8R3T5">
    <property type="interactions" value="1521"/>
</dbReference>
<evidence type="ECO:0000259" key="2">
    <source>
        <dbReference type="PROSITE" id="PS50835"/>
    </source>
</evidence>
<dbReference type="PROSITE" id="PS50835">
    <property type="entry name" value="IG_LIKE"/>
    <property type="match status" value="1"/>
</dbReference>
<dbReference type="AlphaFoldDB" id="A0A6I8R3T5"/>
<dbReference type="InterPro" id="IPR021623">
    <property type="entry name" value="LAP2alpha_C"/>
</dbReference>
<proteinExistence type="predicted"/>
<feature type="region of interest" description="Disordered" evidence="1">
    <location>
        <begin position="396"/>
        <end position="453"/>
    </location>
</feature>
<organism evidence="3">
    <name type="scientific">Xenopus tropicalis</name>
    <name type="common">Western clawed frog</name>
    <name type="synonym">Silurana tropicalis</name>
    <dbReference type="NCBI Taxonomy" id="8364"/>
    <lineage>
        <taxon>Eukaryota</taxon>
        <taxon>Metazoa</taxon>
        <taxon>Chordata</taxon>
        <taxon>Craniata</taxon>
        <taxon>Vertebrata</taxon>
        <taxon>Euteleostomi</taxon>
        <taxon>Amphibia</taxon>
        <taxon>Batrachia</taxon>
        <taxon>Anura</taxon>
        <taxon>Pipoidea</taxon>
        <taxon>Pipidae</taxon>
        <taxon>Xenopodinae</taxon>
        <taxon>Xenopus</taxon>
        <taxon>Silurana</taxon>
    </lineage>
</organism>
<feature type="compositionally biased region" description="Acidic residues" evidence="1">
    <location>
        <begin position="126"/>
        <end position="147"/>
    </location>
</feature>
<dbReference type="InParanoid" id="A0A6I8R3T5"/>
<feature type="region of interest" description="Disordered" evidence="1">
    <location>
        <begin position="37"/>
        <end position="73"/>
    </location>
</feature>
<sequence length="453" mass="49504">MADPTREGPKLRSTQTSTKAQVSFLACARCRARLPSGHSEPLCTTCSHPPPQPVPAPTDNSGSSAPIPEPPWARELALSMSSLQGLARLPDTLDKFLTQLTSQPPTLGVLGKRKTPGIPALLHSDEESEPAEEGQITEDSSEEEPPQEIEVAPSDMDSLVEAVLSALQVSPPTASDPSTDLFKRQKKTSRVFPSHDQLFSVVKEEWAAPERKTNTSRRFNLLYPFTKEDIDLWSLAPTVDPPISRLAKSTTIPVPDGAGFKDPIDKRLEGFCKSIFCAAGSALRPTFASAWVSRASEVWADQLCQAVLEGSDQASILQLAEQIKEASQFVCQASLDSAKMIARASATSIAARRFLWLKHWSADLTSKKSLVSIPFSGKVLFGTELEKIISQATGGKSTLLPQNKPKTQPHQRRFSRFRSLRSKQTKQPPSDKGSSFRSRGKRPAWSSGRQPQK</sequence>
<reference evidence="3" key="1">
    <citation type="journal article" date="2010" name="Science">
        <title>The genome of the Western clawed frog Xenopus tropicalis.</title>
        <authorList>
            <person name="Hellsten U."/>
            <person name="Harland R.M."/>
            <person name="Gilchrist M.J."/>
            <person name="Hendrix D."/>
            <person name="Jurka J."/>
            <person name="Kapitonov V."/>
            <person name="Ovcharenko I."/>
            <person name="Putnam N.H."/>
            <person name="Shu S."/>
            <person name="Taher L."/>
            <person name="Blitz I.L."/>
            <person name="Blumberg B."/>
            <person name="Dichmann D.S."/>
            <person name="Dubchak I."/>
            <person name="Amaya E."/>
            <person name="Detter J.C."/>
            <person name="Fletcher R."/>
            <person name="Gerhard D.S."/>
            <person name="Goodstein D."/>
            <person name="Graves T."/>
            <person name="Grigoriev I.V."/>
            <person name="Grimwood J."/>
            <person name="Kawashima T."/>
            <person name="Lindquist E."/>
            <person name="Lucas S.M."/>
            <person name="Mead P.E."/>
            <person name="Mitros T."/>
            <person name="Ogino H."/>
            <person name="Ohta Y."/>
            <person name="Poliakov A.V."/>
            <person name="Pollet N."/>
            <person name="Robert J."/>
            <person name="Salamov A."/>
            <person name="Sater A.K."/>
            <person name="Schmutz J."/>
            <person name="Terry A."/>
            <person name="Vize P.D."/>
            <person name="Warren W.C."/>
            <person name="Wells D."/>
            <person name="Wills A."/>
            <person name="Wilson R.K."/>
            <person name="Zimmerman L.B."/>
            <person name="Zorn A.M."/>
            <person name="Grainger R."/>
            <person name="Grammer T."/>
            <person name="Khokha M.K."/>
            <person name="Richardson P.M."/>
            <person name="Rokhsar D.S."/>
        </authorList>
    </citation>
    <scope>NUCLEOTIDE SEQUENCE [LARGE SCALE GENOMIC DNA]</scope>
    <source>
        <strain evidence="3">Nigerian</strain>
    </source>
</reference>
<dbReference type="GeneTree" id="ENSGT01050000245525"/>
<dbReference type="Gene3D" id="1.10.287.3160">
    <property type="match status" value="1"/>
</dbReference>
<feature type="domain" description="Ig-like" evidence="2">
    <location>
        <begin position="241"/>
        <end position="347"/>
    </location>
</feature>
<reference evidence="3" key="2">
    <citation type="submission" date="2020-05" db="UniProtKB">
        <authorList>
            <consortium name="Ensembl"/>
        </authorList>
    </citation>
    <scope>IDENTIFICATION</scope>
</reference>
<accession>A0A6I8R3T5</accession>
<feature type="compositionally biased region" description="Polar residues" evidence="1">
    <location>
        <begin position="425"/>
        <end position="437"/>
    </location>
</feature>
<name>A0A6I8R3T5_XENTR</name>
<dbReference type="Bgee" id="ENSXETG00000037129">
    <property type="expression patterns" value="Expressed in heart and 10 other cell types or tissues"/>
</dbReference>
<dbReference type="Ensembl" id="ENSXETT00000081454">
    <property type="protein sequence ID" value="ENSXETP00000075906"/>
    <property type="gene ID" value="ENSXETG00000037129"/>
</dbReference>
<feature type="compositionally biased region" description="Basic residues" evidence="1">
    <location>
        <begin position="407"/>
        <end position="424"/>
    </location>
</feature>